<evidence type="ECO:0000256" key="1">
    <source>
        <dbReference type="PROSITE-ProRule" id="PRU00023"/>
    </source>
</evidence>
<dbReference type="InterPro" id="IPR011989">
    <property type="entry name" value="ARM-like"/>
</dbReference>
<dbReference type="InterPro" id="IPR016024">
    <property type="entry name" value="ARM-type_fold"/>
</dbReference>
<dbReference type="Gene3D" id="1.25.40.20">
    <property type="entry name" value="Ankyrin repeat-containing domain"/>
    <property type="match status" value="1"/>
</dbReference>
<dbReference type="Pfam" id="PF12796">
    <property type="entry name" value="Ank_2"/>
    <property type="match status" value="1"/>
</dbReference>
<dbReference type="InterPro" id="IPR002110">
    <property type="entry name" value="Ankyrin_rpt"/>
</dbReference>
<dbReference type="OrthoDB" id="278248at2"/>
<dbReference type="AlphaFoldDB" id="A0A4U3MCR9"/>
<dbReference type="InterPro" id="IPR036770">
    <property type="entry name" value="Ankyrin_rpt-contain_sf"/>
</dbReference>
<evidence type="ECO:0000313" key="2">
    <source>
        <dbReference type="EMBL" id="TKK86955.1"/>
    </source>
</evidence>
<proteinExistence type="predicted"/>
<name>A0A4U3MCR9_9ACTN</name>
<dbReference type="RefSeq" id="WP_137248483.1">
    <property type="nucleotide sequence ID" value="NZ_SZQA01000018.1"/>
</dbReference>
<feature type="repeat" description="ANK" evidence="1">
    <location>
        <begin position="100"/>
        <end position="132"/>
    </location>
</feature>
<dbReference type="EMBL" id="SZQA01000018">
    <property type="protein sequence ID" value="TKK86955.1"/>
    <property type="molecule type" value="Genomic_DNA"/>
</dbReference>
<protein>
    <submittedName>
        <fullName evidence="2">Ankryin</fullName>
    </submittedName>
</protein>
<feature type="repeat" description="ANK" evidence="1">
    <location>
        <begin position="32"/>
        <end position="64"/>
    </location>
</feature>
<keyword evidence="1" id="KW-0040">ANK repeat</keyword>
<dbReference type="SUPFAM" id="SSF48403">
    <property type="entry name" value="Ankyrin repeat"/>
    <property type="match status" value="1"/>
</dbReference>
<dbReference type="Pfam" id="PF00023">
    <property type="entry name" value="Ank"/>
    <property type="match status" value="1"/>
</dbReference>
<dbReference type="PROSITE" id="PS50297">
    <property type="entry name" value="ANK_REP_REGION"/>
    <property type="match status" value="2"/>
</dbReference>
<dbReference type="Gene3D" id="1.25.10.10">
    <property type="entry name" value="Leucine-rich Repeat Variant"/>
    <property type="match status" value="1"/>
</dbReference>
<dbReference type="InterPro" id="IPR051616">
    <property type="entry name" value="Cul2-RING_E3_ligase_SR"/>
</dbReference>
<dbReference type="Proteomes" id="UP000308705">
    <property type="component" value="Unassembled WGS sequence"/>
</dbReference>
<dbReference type="PROSITE" id="PS50088">
    <property type="entry name" value="ANK_REPEAT"/>
    <property type="match status" value="2"/>
</dbReference>
<dbReference type="SMART" id="SM00248">
    <property type="entry name" value="ANK"/>
    <property type="match status" value="5"/>
</dbReference>
<organism evidence="2 3">
    <name type="scientific">Herbidospora galbida</name>
    <dbReference type="NCBI Taxonomy" id="2575442"/>
    <lineage>
        <taxon>Bacteria</taxon>
        <taxon>Bacillati</taxon>
        <taxon>Actinomycetota</taxon>
        <taxon>Actinomycetes</taxon>
        <taxon>Streptosporangiales</taxon>
        <taxon>Streptosporangiaceae</taxon>
        <taxon>Herbidospora</taxon>
    </lineage>
</organism>
<reference evidence="2 3" key="1">
    <citation type="submission" date="2019-04" db="EMBL/GenBank/DDBJ databases">
        <title>Herbidospora sp. NEAU-GS14.nov., a novel actinomycete isolated from soil.</title>
        <authorList>
            <person name="Han L."/>
        </authorList>
    </citation>
    <scope>NUCLEOTIDE SEQUENCE [LARGE SCALE GENOMIC DNA]</scope>
    <source>
        <strain evidence="2 3">NEAU-GS14</strain>
    </source>
</reference>
<gene>
    <name evidence="2" type="ORF">FDA94_19385</name>
</gene>
<keyword evidence="3" id="KW-1185">Reference proteome</keyword>
<evidence type="ECO:0000313" key="3">
    <source>
        <dbReference type="Proteomes" id="UP000308705"/>
    </source>
</evidence>
<sequence length="461" mass="49471">MTISELMLAVAHDDLDRARAALRREPDLNRGRGTLPLYRAAQRGNAAMVTLLLEHGADPNQASHGEEEGLPLCAAACWNHEEALRALLEGGADPDLIECDEWTPLMWAATLGHLETADLLLDFGADPDLCSPLVAAARFGAYGVVWSLLEHGATPLYEALEVARALAARDLAELTEGCDPPAEVSLAADGTTLVSIPSPEGDEVSQRGHAAIATLLEDALGERPPVEDLMRRAVPYRDVDEDGETWWAAVHAIQRRADDETFSSAVALVGRDDPMERDFGVDVLSQFGFTAGTRPYLDRTLPVLRDLAEREEDPRVIDSILRALGQQGDPRVLPDVLALIGRPGRVHTVRDPVALSAVLPGEDRDGLAALITLSRDPSADVRDYATFGLAALDADNGDLRTALAERLSDPDLVTAAEATRGLAIRGDDRAVRGVHRVLSESEDAYARDVALQAAGTLGLDL</sequence>
<dbReference type="PANTHER" id="PTHR46224">
    <property type="entry name" value="ANKYRIN REPEAT FAMILY PROTEIN"/>
    <property type="match status" value="1"/>
</dbReference>
<accession>A0A4U3MCR9</accession>
<dbReference type="SUPFAM" id="SSF48371">
    <property type="entry name" value="ARM repeat"/>
    <property type="match status" value="1"/>
</dbReference>
<comment type="caution">
    <text evidence="2">The sequence shown here is derived from an EMBL/GenBank/DDBJ whole genome shotgun (WGS) entry which is preliminary data.</text>
</comment>